<reference evidence="4" key="1">
    <citation type="submission" date="2017-10" db="EMBL/GenBank/DDBJ databases">
        <title>Rapid genome shrinkage in a self-fertile nematode reveals novel sperm competition proteins.</title>
        <authorList>
            <person name="Yin D."/>
            <person name="Schwarz E.M."/>
            <person name="Thomas C.G."/>
            <person name="Felde R.L."/>
            <person name="Korf I.F."/>
            <person name="Cutter A.D."/>
            <person name="Schartner C.M."/>
            <person name="Ralston E.J."/>
            <person name="Meyer B.J."/>
            <person name="Haag E.S."/>
        </authorList>
    </citation>
    <scope>NUCLEOTIDE SEQUENCE [LARGE SCALE GENOMIC DNA]</scope>
    <source>
        <strain evidence="4">JU1422</strain>
    </source>
</reference>
<dbReference type="EMBL" id="PDUG01000005">
    <property type="protein sequence ID" value="PIC24450.1"/>
    <property type="molecule type" value="Genomic_DNA"/>
</dbReference>
<accession>A0A2G5TB07</accession>
<sequence>MKYYEERHEVAFTKTELCDKVVWYGDFVKNSILVCVFMIIDILTIMKVRKIRIYSVNNQNKNNESISEREKRFLKQTISQGTIFMIQLLAWFSIDKITSNQVVIFLSSEYVFLAIHVLDG</sequence>
<keyword evidence="4" id="KW-1185">Reference proteome</keyword>
<dbReference type="PANTHER" id="PTHR23017">
    <property type="entry name" value="SERPENTINE RECEPTOR, CLASS X"/>
    <property type="match status" value="1"/>
</dbReference>
<dbReference type="AlphaFoldDB" id="A0A2G5TB07"/>
<dbReference type="Proteomes" id="UP000230233">
    <property type="component" value="Chromosome V"/>
</dbReference>
<evidence type="ECO:0000313" key="4">
    <source>
        <dbReference type="Proteomes" id="UP000230233"/>
    </source>
</evidence>
<keyword evidence="1" id="KW-0472">Membrane</keyword>
<keyword evidence="1" id="KW-1133">Transmembrane helix</keyword>
<evidence type="ECO:0000259" key="2">
    <source>
        <dbReference type="Pfam" id="PF10328"/>
    </source>
</evidence>
<evidence type="ECO:0000313" key="3">
    <source>
        <dbReference type="EMBL" id="PIC24450.1"/>
    </source>
</evidence>
<dbReference type="Pfam" id="PF10328">
    <property type="entry name" value="7TM_GPCR_Srx"/>
    <property type="match status" value="1"/>
</dbReference>
<dbReference type="STRING" id="1611254.A0A2G5TB07"/>
<comment type="caution">
    <text evidence="3">The sequence shown here is derived from an EMBL/GenBank/DDBJ whole genome shotgun (WGS) entry which is preliminary data.</text>
</comment>
<proteinExistence type="predicted"/>
<dbReference type="OrthoDB" id="5825164at2759"/>
<protein>
    <recommendedName>
        <fullName evidence="2">7TM GPCR serpentine receptor class x (Srx) domain-containing protein</fullName>
    </recommendedName>
</protein>
<gene>
    <name evidence="3" type="primary">Cnig_chr_V.g17788</name>
    <name evidence="3" type="ORF">B9Z55_017788</name>
</gene>
<feature type="transmembrane region" description="Helical" evidence="1">
    <location>
        <begin position="27"/>
        <end position="46"/>
    </location>
</feature>
<dbReference type="PANTHER" id="PTHR23017:SF18">
    <property type="entry name" value="G-PROTEIN COUPLED RECEPTORS FAMILY 1 PROFILE DOMAIN-CONTAINING PROTEIN"/>
    <property type="match status" value="1"/>
</dbReference>
<dbReference type="InterPro" id="IPR019430">
    <property type="entry name" value="7TM_GPCR_serpentine_rcpt_Srx"/>
</dbReference>
<name>A0A2G5TB07_9PELO</name>
<evidence type="ECO:0000256" key="1">
    <source>
        <dbReference type="SAM" id="Phobius"/>
    </source>
</evidence>
<feature type="domain" description="7TM GPCR serpentine receptor class x (Srx)" evidence="2">
    <location>
        <begin position="3"/>
        <end position="120"/>
    </location>
</feature>
<organism evidence="3 4">
    <name type="scientific">Caenorhabditis nigoni</name>
    <dbReference type="NCBI Taxonomy" id="1611254"/>
    <lineage>
        <taxon>Eukaryota</taxon>
        <taxon>Metazoa</taxon>
        <taxon>Ecdysozoa</taxon>
        <taxon>Nematoda</taxon>
        <taxon>Chromadorea</taxon>
        <taxon>Rhabditida</taxon>
        <taxon>Rhabditina</taxon>
        <taxon>Rhabditomorpha</taxon>
        <taxon>Rhabditoidea</taxon>
        <taxon>Rhabditidae</taxon>
        <taxon>Peloderinae</taxon>
        <taxon>Caenorhabditis</taxon>
    </lineage>
</organism>
<keyword evidence="1" id="KW-0812">Transmembrane</keyword>